<dbReference type="Proteomes" id="UP000006729">
    <property type="component" value="Chromosome 5"/>
</dbReference>
<dbReference type="InParanoid" id="A0A2K2AA82"/>
<sequence>MKNGLLPFGSFPIDNIPGAGTSEFFQEISRFTCPVYLLIPCFPPGSMYQLDCQNSANKWQMDLSHLLRQCICCTSIRH</sequence>
<name>A0A2K2AA82_POPTR</name>
<gene>
    <name evidence="1" type="ORF">POPTR_005G015300</name>
</gene>
<protein>
    <submittedName>
        <fullName evidence="1">Uncharacterized protein</fullName>
    </submittedName>
</protein>
<reference evidence="1 2" key="1">
    <citation type="journal article" date="2006" name="Science">
        <title>The genome of black cottonwood, Populus trichocarpa (Torr. &amp; Gray).</title>
        <authorList>
            <person name="Tuskan G.A."/>
            <person name="Difazio S."/>
            <person name="Jansson S."/>
            <person name="Bohlmann J."/>
            <person name="Grigoriev I."/>
            <person name="Hellsten U."/>
            <person name="Putnam N."/>
            <person name="Ralph S."/>
            <person name="Rombauts S."/>
            <person name="Salamov A."/>
            <person name="Schein J."/>
            <person name="Sterck L."/>
            <person name="Aerts A."/>
            <person name="Bhalerao R.R."/>
            <person name="Bhalerao R.P."/>
            <person name="Blaudez D."/>
            <person name="Boerjan W."/>
            <person name="Brun A."/>
            <person name="Brunner A."/>
            <person name="Busov V."/>
            <person name="Campbell M."/>
            <person name="Carlson J."/>
            <person name="Chalot M."/>
            <person name="Chapman J."/>
            <person name="Chen G.L."/>
            <person name="Cooper D."/>
            <person name="Coutinho P.M."/>
            <person name="Couturier J."/>
            <person name="Covert S."/>
            <person name="Cronk Q."/>
            <person name="Cunningham R."/>
            <person name="Davis J."/>
            <person name="Degroeve S."/>
            <person name="Dejardin A."/>
            <person name="Depamphilis C."/>
            <person name="Detter J."/>
            <person name="Dirks B."/>
            <person name="Dubchak I."/>
            <person name="Duplessis S."/>
            <person name="Ehlting J."/>
            <person name="Ellis B."/>
            <person name="Gendler K."/>
            <person name="Goodstein D."/>
            <person name="Gribskov M."/>
            <person name="Grimwood J."/>
            <person name="Groover A."/>
            <person name="Gunter L."/>
            <person name="Hamberger B."/>
            <person name="Heinze B."/>
            <person name="Helariutta Y."/>
            <person name="Henrissat B."/>
            <person name="Holligan D."/>
            <person name="Holt R."/>
            <person name="Huang W."/>
            <person name="Islam-Faridi N."/>
            <person name="Jones S."/>
            <person name="Jones-Rhoades M."/>
            <person name="Jorgensen R."/>
            <person name="Joshi C."/>
            <person name="Kangasjarvi J."/>
            <person name="Karlsson J."/>
            <person name="Kelleher C."/>
            <person name="Kirkpatrick R."/>
            <person name="Kirst M."/>
            <person name="Kohler A."/>
            <person name="Kalluri U."/>
            <person name="Larimer F."/>
            <person name="Leebens-Mack J."/>
            <person name="Leple J.C."/>
            <person name="Locascio P."/>
            <person name="Lou Y."/>
            <person name="Lucas S."/>
            <person name="Martin F."/>
            <person name="Montanini B."/>
            <person name="Napoli C."/>
            <person name="Nelson D.R."/>
            <person name="Nelson C."/>
            <person name="Nieminen K."/>
            <person name="Nilsson O."/>
            <person name="Pereda V."/>
            <person name="Peter G."/>
            <person name="Philippe R."/>
            <person name="Pilate G."/>
            <person name="Poliakov A."/>
            <person name="Razumovskaya J."/>
            <person name="Richardson P."/>
            <person name="Rinaldi C."/>
            <person name="Ritland K."/>
            <person name="Rouze P."/>
            <person name="Ryaboy D."/>
            <person name="Schmutz J."/>
            <person name="Schrader J."/>
            <person name="Segerman B."/>
            <person name="Shin H."/>
            <person name="Siddiqui A."/>
            <person name="Sterky F."/>
            <person name="Terry A."/>
            <person name="Tsai C.J."/>
            <person name="Uberbacher E."/>
            <person name="Unneberg P."/>
            <person name="Vahala J."/>
            <person name="Wall K."/>
            <person name="Wessler S."/>
            <person name="Yang G."/>
            <person name="Yin T."/>
            <person name="Douglas C."/>
            <person name="Marra M."/>
            <person name="Sandberg G."/>
            <person name="Van de Peer Y."/>
            <person name="Rokhsar D."/>
        </authorList>
    </citation>
    <scope>NUCLEOTIDE SEQUENCE [LARGE SCALE GENOMIC DNA]</scope>
    <source>
        <strain evidence="2">cv. Nisqually</strain>
    </source>
</reference>
<organism evidence="1 2">
    <name type="scientific">Populus trichocarpa</name>
    <name type="common">Western balsam poplar</name>
    <name type="synonym">Populus balsamifera subsp. trichocarpa</name>
    <dbReference type="NCBI Taxonomy" id="3694"/>
    <lineage>
        <taxon>Eukaryota</taxon>
        <taxon>Viridiplantae</taxon>
        <taxon>Streptophyta</taxon>
        <taxon>Embryophyta</taxon>
        <taxon>Tracheophyta</taxon>
        <taxon>Spermatophyta</taxon>
        <taxon>Magnoliopsida</taxon>
        <taxon>eudicotyledons</taxon>
        <taxon>Gunneridae</taxon>
        <taxon>Pentapetalae</taxon>
        <taxon>rosids</taxon>
        <taxon>fabids</taxon>
        <taxon>Malpighiales</taxon>
        <taxon>Salicaceae</taxon>
        <taxon>Saliceae</taxon>
        <taxon>Populus</taxon>
    </lineage>
</organism>
<dbReference type="Gramene" id="Potri.005G015300.1.v4.1">
    <property type="protein sequence ID" value="Potri.005G015300.1.v4.1"/>
    <property type="gene ID" value="Potri.005G015300.v4.1"/>
</dbReference>
<dbReference type="EMBL" id="CM009294">
    <property type="protein sequence ID" value="PNT34434.1"/>
    <property type="molecule type" value="Genomic_DNA"/>
</dbReference>
<evidence type="ECO:0000313" key="1">
    <source>
        <dbReference type="EMBL" id="PNT34434.1"/>
    </source>
</evidence>
<accession>A0A2K2AA82</accession>
<dbReference type="AlphaFoldDB" id="A0A2K2AA82"/>
<proteinExistence type="predicted"/>
<keyword evidence="2" id="KW-1185">Reference proteome</keyword>
<evidence type="ECO:0000313" key="2">
    <source>
        <dbReference type="Proteomes" id="UP000006729"/>
    </source>
</evidence>